<dbReference type="Proteomes" id="UP000061018">
    <property type="component" value="Chromosome"/>
</dbReference>
<gene>
    <name evidence="3" type="ORF">SAM23877_6487</name>
</gene>
<evidence type="ECO:0000313" key="3">
    <source>
        <dbReference type="EMBL" id="AKZ59532.1"/>
    </source>
</evidence>
<dbReference type="InterPro" id="IPR005094">
    <property type="entry name" value="Endonuclease_MobA/VirD2"/>
</dbReference>
<reference evidence="4" key="1">
    <citation type="journal article" date="2015" name="J. Biotechnol.">
        <title>Complete genome sequence of Streptomyces ambofaciens ATCC 23877, the spiramycin producer.</title>
        <authorList>
            <person name="Thibessard A."/>
            <person name="Haas D."/>
            <person name="Gerbaud C."/>
            <person name="Aigle B."/>
            <person name="Lautru S."/>
            <person name="Pernodet J.L."/>
            <person name="Leblond P."/>
        </authorList>
    </citation>
    <scope>NUCLEOTIDE SEQUENCE [LARGE SCALE GENOMIC DNA]</scope>
    <source>
        <strain evidence="4">ATCC 23877 / 3486 / DSM 40053 / JCM 4204 / NBRC 12836 / NRRL B-2516</strain>
    </source>
</reference>
<sequence>MIPKEARPGDDTAGLLFYLYGPGKRDEHVDPHLVAAWDCYVPDPVRSQEFSIPDLAALLDAPVHTLLGTKPPLHVFHVAVRNPPEDRQLSDEEWGRVAREMMHAAGIAPHTDDRGCRWVAVRHADDHIHIVATRACEDGRVPDTSWSKLRMQEAARRFEAEWGLRRLVHGDGTARRWSKTGETEKAVRRGLAEPARETLLRTVRASAAAAIGDSDFFTRLSSAGLRVQQRIAPDGTVTGYSVAMPGDRDKGQAPVWFSGSRLAPDLSLPRVRERWSRSPSASPTATSATMWRVAEDKVRQAAAQLGAGGLHEGAGDVAALGDLIVVAAVVSPHLVRVRMRQAACEFERAARAPAARTLEGRARALYRESAYVLSRSTAAFGGPDTGAVLGLLTALVMAVDGSRSWHMAQEYRVQAQAAGRAGRLLREAVEVAVGARAARGYEPRRRPVARSSGGGQRLAVAAGARPMAAVVQQALPEQAREVMADAGWPALRTRLIEIERTGSDPVDVLSVVVKQRELTSADSVAEVLTWRLEGWREHRPPAITATAGAAPDRAPRGPGGSAPARSEGKSETIRRRLGDEQGQGPRRTR</sequence>
<dbReference type="RefSeq" id="WP_053140099.1">
    <property type="nucleotide sequence ID" value="NZ_CP012382.1"/>
</dbReference>
<proteinExistence type="predicted"/>
<dbReference type="AlphaFoldDB" id="A0A0K2B383"/>
<feature type="domain" description="MobA/VirD2-like nuclease" evidence="2">
    <location>
        <begin position="75"/>
        <end position="164"/>
    </location>
</feature>
<evidence type="ECO:0000313" key="4">
    <source>
        <dbReference type="Proteomes" id="UP000061018"/>
    </source>
</evidence>
<protein>
    <recommendedName>
        <fullName evidence="2">MobA/VirD2-like nuclease domain-containing protein</fullName>
    </recommendedName>
</protein>
<accession>A0A0K2B383</accession>
<feature type="compositionally biased region" description="Basic and acidic residues" evidence="1">
    <location>
        <begin position="566"/>
        <end position="579"/>
    </location>
</feature>
<evidence type="ECO:0000259" key="2">
    <source>
        <dbReference type="Pfam" id="PF03432"/>
    </source>
</evidence>
<feature type="region of interest" description="Disordered" evidence="1">
    <location>
        <begin position="544"/>
        <end position="589"/>
    </location>
</feature>
<dbReference type="Pfam" id="PF03432">
    <property type="entry name" value="Relaxase"/>
    <property type="match status" value="1"/>
</dbReference>
<name>A0A0K2B383_STRA7</name>
<dbReference type="EMBL" id="CP012382">
    <property type="protein sequence ID" value="AKZ59532.1"/>
    <property type="molecule type" value="Genomic_DNA"/>
</dbReference>
<dbReference type="KEGG" id="samb:SAM23877_6487"/>
<organism evidence="3 4">
    <name type="scientific">Streptomyces ambofaciens (strain ATCC 23877 / 3486 / DSM 40053 / JCM 4204 / NBRC 12836 / NRRL B-2516)</name>
    <dbReference type="NCBI Taxonomy" id="278992"/>
    <lineage>
        <taxon>Bacteria</taxon>
        <taxon>Bacillati</taxon>
        <taxon>Actinomycetota</taxon>
        <taxon>Actinomycetes</taxon>
        <taxon>Kitasatosporales</taxon>
        <taxon>Streptomycetaceae</taxon>
        <taxon>Streptomyces</taxon>
    </lineage>
</organism>
<evidence type="ECO:0000256" key="1">
    <source>
        <dbReference type="SAM" id="MobiDB-lite"/>
    </source>
</evidence>